<evidence type="ECO:0000256" key="4">
    <source>
        <dbReference type="ARBA" id="ARBA00022723"/>
    </source>
</evidence>
<keyword evidence="4" id="KW-0479">Metal-binding</keyword>
<keyword evidence="7 9" id="KW-0904">Protein phosphatase</keyword>
<evidence type="ECO:0000256" key="6">
    <source>
        <dbReference type="ARBA" id="ARBA00022842"/>
    </source>
</evidence>
<proteinExistence type="inferred from homology"/>
<comment type="cofactor">
    <cofactor evidence="2">
        <name>Mg(2+)</name>
        <dbReference type="ChEBI" id="CHEBI:18420"/>
    </cofactor>
</comment>
<evidence type="ECO:0000313" key="11">
    <source>
        <dbReference type="EMBL" id="KAB1201785.1"/>
    </source>
</evidence>
<evidence type="ECO:0000256" key="3">
    <source>
        <dbReference type="ARBA" id="ARBA00013081"/>
    </source>
</evidence>
<keyword evidence="8" id="KW-0464">Manganese</keyword>
<dbReference type="SMART" id="SM00332">
    <property type="entry name" value="PP2Cc"/>
    <property type="match status" value="1"/>
</dbReference>
<comment type="caution">
    <text evidence="11">The sequence shown here is derived from an EMBL/GenBank/DDBJ whole genome shotgun (WGS) entry which is preliminary data.</text>
</comment>
<organism evidence="11 12">
    <name type="scientific">Morella rubra</name>
    <name type="common">Chinese bayberry</name>
    <dbReference type="NCBI Taxonomy" id="262757"/>
    <lineage>
        <taxon>Eukaryota</taxon>
        <taxon>Viridiplantae</taxon>
        <taxon>Streptophyta</taxon>
        <taxon>Embryophyta</taxon>
        <taxon>Tracheophyta</taxon>
        <taxon>Spermatophyta</taxon>
        <taxon>Magnoliopsida</taxon>
        <taxon>eudicotyledons</taxon>
        <taxon>Gunneridae</taxon>
        <taxon>Pentapetalae</taxon>
        <taxon>rosids</taxon>
        <taxon>fabids</taxon>
        <taxon>Fagales</taxon>
        <taxon>Myricaceae</taxon>
        <taxon>Morella</taxon>
    </lineage>
</organism>
<dbReference type="EMBL" id="RXIC02000026">
    <property type="protein sequence ID" value="KAB1201785.1"/>
    <property type="molecule type" value="Genomic_DNA"/>
</dbReference>
<comment type="cofactor">
    <cofactor evidence="1">
        <name>Mn(2+)</name>
        <dbReference type="ChEBI" id="CHEBI:29035"/>
    </cofactor>
</comment>
<dbReference type="EC" id="3.1.3.16" evidence="3"/>
<dbReference type="InterPro" id="IPR036457">
    <property type="entry name" value="PPM-type-like_dom_sf"/>
</dbReference>
<dbReference type="OrthoDB" id="420076at2759"/>
<keyword evidence="6" id="KW-0460">Magnesium</keyword>
<dbReference type="Gene3D" id="3.60.40.10">
    <property type="entry name" value="PPM-type phosphatase domain"/>
    <property type="match status" value="1"/>
</dbReference>
<sequence>MLSKLMNFLRACWRPSSDRYVHAGSDAAGRQDGLLWYKDTGQHMNGEFSMAVVQANNLLEDQSQIESGPLSLLESGPYGTFIGVYDGHGGPETSRFINEHLFQHLKRFTSEQQSMSVDVIRKAYQATEEGFLSLVTKQWPMKPQIAAVGSCCLVGVICGGTLYIANVGDSRAVLGRLVKATGEVLALQLSSEHNVGIESVRQEMHSLHPDDSHIVVLKHNVWRVKGLIQYYIDLVVECDTNVGFRQPTFDSGFVTEFSVHDHDLGLCTQSKTVTIVSRSIGDFYLKKPEFNKEPLYSKFRLREPFKRQILSSEPSISVHELQPHDQFLIFASDGLWEHLTNQDAVDIVQNHPRTGSARRLLKAALLEAAKKREMRYSDLKKIDRGVRRHFHDDITVVIVFLDSNLVSRASSVKGPTLSVRGGGVNLPAKSLAPCATPVELNSS</sequence>
<dbReference type="GO" id="GO:0004722">
    <property type="term" value="F:protein serine/threonine phosphatase activity"/>
    <property type="evidence" value="ECO:0007669"/>
    <property type="project" value="UniProtKB-EC"/>
</dbReference>
<evidence type="ECO:0000256" key="8">
    <source>
        <dbReference type="ARBA" id="ARBA00023211"/>
    </source>
</evidence>
<dbReference type="InterPro" id="IPR015655">
    <property type="entry name" value="PP2C"/>
</dbReference>
<gene>
    <name evidence="11" type="ORF">CJ030_MR8G022503</name>
</gene>
<protein>
    <recommendedName>
        <fullName evidence="3">protein-serine/threonine phosphatase</fullName>
        <ecNumber evidence="3">3.1.3.16</ecNumber>
    </recommendedName>
</protein>
<keyword evidence="12" id="KW-1185">Reference proteome</keyword>
<evidence type="ECO:0000256" key="1">
    <source>
        <dbReference type="ARBA" id="ARBA00001936"/>
    </source>
</evidence>
<evidence type="ECO:0000256" key="7">
    <source>
        <dbReference type="ARBA" id="ARBA00022912"/>
    </source>
</evidence>
<dbReference type="Pfam" id="PF00481">
    <property type="entry name" value="PP2C"/>
    <property type="match status" value="2"/>
</dbReference>
<dbReference type="InterPro" id="IPR000222">
    <property type="entry name" value="PP2C_BS"/>
</dbReference>
<dbReference type="PROSITE" id="PS01032">
    <property type="entry name" value="PPM_1"/>
    <property type="match status" value="1"/>
</dbReference>
<dbReference type="SUPFAM" id="SSF81606">
    <property type="entry name" value="PP2C-like"/>
    <property type="match status" value="1"/>
</dbReference>
<feature type="domain" description="PPM-type phosphatase" evidence="10">
    <location>
        <begin position="47"/>
        <end position="401"/>
    </location>
</feature>
<evidence type="ECO:0000256" key="9">
    <source>
        <dbReference type="RuleBase" id="RU003465"/>
    </source>
</evidence>
<dbReference type="PROSITE" id="PS51746">
    <property type="entry name" value="PPM_2"/>
    <property type="match status" value="1"/>
</dbReference>
<evidence type="ECO:0000259" key="10">
    <source>
        <dbReference type="PROSITE" id="PS51746"/>
    </source>
</evidence>
<comment type="similarity">
    <text evidence="9">Belongs to the PP2C family.</text>
</comment>
<evidence type="ECO:0000256" key="2">
    <source>
        <dbReference type="ARBA" id="ARBA00001946"/>
    </source>
</evidence>
<reference evidence="11 12" key="1">
    <citation type="journal article" date="2019" name="Plant Biotechnol. J.">
        <title>The red bayberry genome and genetic basis of sex determination.</title>
        <authorList>
            <person name="Jia H.M."/>
            <person name="Jia H.J."/>
            <person name="Cai Q.L."/>
            <person name="Wang Y."/>
            <person name="Zhao H.B."/>
            <person name="Yang W.F."/>
            <person name="Wang G.Y."/>
            <person name="Li Y.H."/>
            <person name="Zhan D.L."/>
            <person name="Shen Y.T."/>
            <person name="Niu Q.F."/>
            <person name="Chang L."/>
            <person name="Qiu J."/>
            <person name="Zhao L."/>
            <person name="Xie H.B."/>
            <person name="Fu W.Y."/>
            <person name="Jin J."/>
            <person name="Li X.W."/>
            <person name="Jiao Y."/>
            <person name="Zhou C.C."/>
            <person name="Tu T."/>
            <person name="Chai C.Y."/>
            <person name="Gao J.L."/>
            <person name="Fan L.J."/>
            <person name="van de Weg E."/>
            <person name="Wang J.Y."/>
            <person name="Gao Z.S."/>
        </authorList>
    </citation>
    <scope>NUCLEOTIDE SEQUENCE [LARGE SCALE GENOMIC DNA]</scope>
    <source>
        <tissue evidence="11">Leaves</tissue>
    </source>
</reference>
<keyword evidence="5 9" id="KW-0378">Hydrolase</keyword>
<evidence type="ECO:0000313" key="12">
    <source>
        <dbReference type="Proteomes" id="UP000516437"/>
    </source>
</evidence>
<accession>A0A6A1UN13</accession>
<dbReference type="GO" id="GO:0046872">
    <property type="term" value="F:metal ion binding"/>
    <property type="evidence" value="ECO:0007669"/>
    <property type="project" value="UniProtKB-KW"/>
</dbReference>
<dbReference type="CDD" id="cd00143">
    <property type="entry name" value="PP2Cc"/>
    <property type="match status" value="1"/>
</dbReference>
<dbReference type="AlphaFoldDB" id="A0A6A1UN13"/>
<name>A0A6A1UN13_9ROSI</name>
<dbReference type="InterPro" id="IPR001932">
    <property type="entry name" value="PPM-type_phosphatase-like_dom"/>
</dbReference>
<dbReference type="Proteomes" id="UP000516437">
    <property type="component" value="Chromosome 8"/>
</dbReference>
<dbReference type="PANTHER" id="PTHR47992">
    <property type="entry name" value="PROTEIN PHOSPHATASE"/>
    <property type="match status" value="1"/>
</dbReference>
<evidence type="ECO:0000256" key="5">
    <source>
        <dbReference type="ARBA" id="ARBA00022801"/>
    </source>
</evidence>